<evidence type="ECO:0000313" key="2">
    <source>
        <dbReference type="EMBL" id="KAJ9170759.1"/>
    </source>
</evidence>
<protein>
    <recommendedName>
        <fullName evidence="1">AB hydrolase-1 domain-containing protein</fullName>
    </recommendedName>
</protein>
<dbReference type="InterPro" id="IPR000073">
    <property type="entry name" value="AB_hydrolase_1"/>
</dbReference>
<feature type="domain" description="AB hydrolase-1" evidence="1">
    <location>
        <begin position="9"/>
        <end position="140"/>
    </location>
</feature>
<dbReference type="EMBL" id="JARPOI010000010">
    <property type="protein sequence ID" value="KAJ9170759.1"/>
    <property type="molecule type" value="Genomic_DNA"/>
</dbReference>
<dbReference type="Pfam" id="PF00561">
    <property type="entry name" value="Abhydrolase_1"/>
    <property type="match status" value="1"/>
</dbReference>
<keyword evidence="3" id="KW-1185">Reference proteome</keyword>
<gene>
    <name evidence="2" type="ORF">P3X46_018839</name>
</gene>
<dbReference type="PANTHER" id="PTHR10992:SF943">
    <property type="entry name" value="METHYLESTERASE 10"/>
    <property type="match status" value="1"/>
</dbReference>
<dbReference type="SUPFAM" id="SSF53474">
    <property type="entry name" value="alpha/beta-Hydrolases"/>
    <property type="match status" value="1"/>
</dbReference>
<sequence length="210" mass="23686">MESGKRFVFVHGAWCWYKLVNILKLVGHQVTALDLGACGVDMKQLDEISSISDHVHPQMEFMDSLPRDKKVVLVGPSYGGLCISLAMENFPKKISVAIFVSAYMPHLYSSPGTLIQQDLELAKKLIRPTGLFVEDFANDSLLTEMKFGSVNRVFAVCKEDEVMEEFQEFMIRKSPPKEVKVIKECGHTVMLSKPKELCLCIKEIAHKYGK</sequence>
<reference evidence="2 3" key="1">
    <citation type="journal article" date="2023" name="Plant Biotechnol. J.">
        <title>Chromosome-level wild Hevea brasiliensis genome provides new tools for genomic-assisted breeding and valuable loci to elevate rubber yield.</title>
        <authorList>
            <person name="Cheng H."/>
            <person name="Song X."/>
            <person name="Hu Y."/>
            <person name="Wu T."/>
            <person name="Yang Q."/>
            <person name="An Z."/>
            <person name="Feng S."/>
            <person name="Deng Z."/>
            <person name="Wu W."/>
            <person name="Zeng X."/>
            <person name="Tu M."/>
            <person name="Wang X."/>
            <person name="Huang H."/>
        </authorList>
    </citation>
    <scope>NUCLEOTIDE SEQUENCE [LARGE SCALE GENOMIC DNA]</scope>
    <source>
        <strain evidence="2">MT/VB/25A 57/8</strain>
    </source>
</reference>
<dbReference type="InterPro" id="IPR045889">
    <property type="entry name" value="MES/HNL"/>
</dbReference>
<evidence type="ECO:0000259" key="1">
    <source>
        <dbReference type="Pfam" id="PF00561"/>
    </source>
</evidence>
<proteinExistence type="predicted"/>
<dbReference type="InterPro" id="IPR029058">
    <property type="entry name" value="AB_hydrolase_fold"/>
</dbReference>
<name>A0ABQ9LRY0_HEVBR</name>
<accession>A0ABQ9LRY0</accession>
<comment type="caution">
    <text evidence="2">The sequence shown here is derived from an EMBL/GenBank/DDBJ whole genome shotgun (WGS) entry which is preliminary data.</text>
</comment>
<dbReference type="Proteomes" id="UP001174677">
    <property type="component" value="Chromosome 10"/>
</dbReference>
<organism evidence="2 3">
    <name type="scientific">Hevea brasiliensis</name>
    <name type="common">Para rubber tree</name>
    <name type="synonym">Siphonia brasiliensis</name>
    <dbReference type="NCBI Taxonomy" id="3981"/>
    <lineage>
        <taxon>Eukaryota</taxon>
        <taxon>Viridiplantae</taxon>
        <taxon>Streptophyta</taxon>
        <taxon>Embryophyta</taxon>
        <taxon>Tracheophyta</taxon>
        <taxon>Spermatophyta</taxon>
        <taxon>Magnoliopsida</taxon>
        <taxon>eudicotyledons</taxon>
        <taxon>Gunneridae</taxon>
        <taxon>Pentapetalae</taxon>
        <taxon>rosids</taxon>
        <taxon>fabids</taxon>
        <taxon>Malpighiales</taxon>
        <taxon>Euphorbiaceae</taxon>
        <taxon>Crotonoideae</taxon>
        <taxon>Micrandreae</taxon>
        <taxon>Hevea</taxon>
    </lineage>
</organism>
<dbReference type="Gene3D" id="3.40.50.1820">
    <property type="entry name" value="alpha/beta hydrolase"/>
    <property type="match status" value="2"/>
</dbReference>
<evidence type="ECO:0000313" key="3">
    <source>
        <dbReference type="Proteomes" id="UP001174677"/>
    </source>
</evidence>
<dbReference type="PANTHER" id="PTHR10992">
    <property type="entry name" value="METHYLESTERASE FAMILY MEMBER"/>
    <property type="match status" value="1"/>
</dbReference>